<dbReference type="PROSITE" id="PS50228">
    <property type="entry name" value="SUEL_LECTIN"/>
    <property type="match status" value="1"/>
</dbReference>
<dbReference type="AlphaFoldDB" id="A0A2G8LNW6"/>
<dbReference type="OrthoDB" id="2142040at2759"/>
<comment type="caution">
    <text evidence="2">The sequence shown here is derived from an EMBL/GenBank/DDBJ whole genome shotgun (WGS) entry which is preliminary data.</text>
</comment>
<sequence>MKYVNLVFVISRFPSPSSGQAASSDCQSPDAKSKAIETCQGRESCSLPATNYVFGDPCSDSSKYLQVTYACDADPYGGTIRPAPFVETEYTIDTPGEYTFLEYEFQHKCLYLVFGVKAKANAFITLSPSQGLEDNIYEVMIGAADNIFVCLRKYRDTDPVVDVTSLDILEDRYQFFWISFCKGRLAVGFYGDNSPLAAYVDEDPFDVSYVGFTTFGVESQWIFYLEHFGAFLLESNNRPSPFYPDVVLDAASGYEFEFIIRGDEDATLWLTPRPYADYEDALLVHIGSHGNTYNYIEYQGQVVVSSHGALLNGKEDRVFKLKYSAPKIQLLNGDGYVILEAAGIPADNVIYLGFHSPDGISYWVAVRPIFSLHCFRRWTLLQTDGCYSDHTVDYVRENCHNKQTCTYDASVLESYCHETTKYFQWTYVCVNEVITNRIVDSYPSSQPQPPSEDNVFETTESTEDFTFPLPKLQDESYFIYFCVKSSAEVRIALSSENEIQDDMYIIAITATSVSIAQGSNVPTEAAAEDLLASNEYRCFWIAFNNGQIAIGRYGDYYPLLLNQETGAVAPGISYVGIASSAPDAAWRVYTEGSGEYKYKSDRSRLYSPNLANLPQRMFKFCFGIKAEGSAVLRVGPEDYDEGGYPLIICTLTMFQYINSLCIKCCCIAVQRYMIGIGD</sequence>
<evidence type="ECO:0000259" key="1">
    <source>
        <dbReference type="PROSITE" id="PS50228"/>
    </source>
</evidence>
<dbReference type="Proteomes" id="UP000230750">
    <property type="component" value="Unassembled WGS sequence"/>
</dbReference>
<dbReference type="Pfam" id="PF02140">
    <property type="entry name" value="SUEL_Lectin"/>
    <property type="match status" value="1"/>
</dbReference>
<name>A0A2G8LNW6_STIJA</name>
<proteinExistence type="predicted"/>
<dbReference type="InterPro" id="IPR022041">
    <property type="entry name" value="Methyltransf_FA"/>
</dbReference>
<gene>
    <name evidence="2" type="ORF">BSL78_01127</name>
</gene>
<protein>
    <recommendedName>
        <fullName evidence="1">SUEL-type lectin domain-containing protein</fullName>
    </recommendedName>
</protein>
<reference evidence="2 3" key="1">
    <citation type="journal article" date="2017" name="PLoS Biol.">
        <title>The sea cucumber genome provides insights into morphological evolution and visceral regeneration.</title>
        <authorList>
            <person name="Zhang X."/>
            <person name="Sun L."/>
            <person name="Yuan J."/>
            <person name="Sun Y."/>
            <person name="Gao Y."/>
            <person name="Zhang L."/>
            <person name="Li S."/>
            <person name="Dai H."/>
            <person name="Hamel J.F."/>
            <person name="Liu C."/>
            <person name="Yu Y."/>
            <person name="Liu S."/>
            <person name="Lin W."/>
            <person name="Guo K."/>
            <person name="Jin S."/>
            <person name="Xu P."/>
            <person name="Storey K.B."/>
            <person name="Huan P."/>
            <person name="Zhang T."/>
            <person name="Zhou Y."/>
            <person name="Zhang J."/>
            <person name="Lin C."/>
            <person name="Li X."/>
            <person name="Xing L."/>
            <person name="Huo D."/>
            <person name="Sun M."/>
            <person name="Wang L."/>
            <person name="Mercier A."/>
            <person name="Li F."/>
            <person name="Yang H."/>
            <person name="Xiang J."/>
        </authorList>
    </citation>
    <scope>NUCLEOTIDE SEQUENCE [LARGE SCALE GENOMIC DNA]</scope>
    <source>
        <strain evidence="2">Shaxun</strain>
        <tissue evidence="2">Muscle</tissue>
    </source>
</reference>
<feature type="domain" description="SUEL-type lectin" evidence="1">
    <location>
        <begin position="1"/>
        <end position="72"/>
    </location>
</feature>
<dbReference type="GO" id="GO:0030246">
    <property type="term" value="F:carbohydrate binding"/>
    <property type="evidence" value="ECO:0007669"/>
    <property type="project" value="InterPro"/>
</dbReference>
<keyword evidence="3" id="KW-1185">Reference proteome</keyword>
<dbReference type="PANTHER" id="PTHR36695:SF12">
    <property type="entry name" value="AGAP008648-PA"/>
    <property type="match status" value="1"/>
</dbReference>
<accession>A0A2G8LNW6</accession>
<evidence type="ECO:0000313" key="2">
    <source>
        <dbReference type="EMBL" id="PIK61902.1"/>
    </source>
</evidence>
<dbReference type="InterPro" id="IPR000922">
    <property type="entry name" value="Lectin_gal-bd_dom"/>
</dbReference>
<dbReference type="CDD" id="cd22823">
    <property type="entry name" value="Gal_Rha_Lectin"/>
    <property type="match status" value="1"/>
</dbReference>
<dbReference type="Gene3D" id="2.60.120.740">
    <property type="match status" value="2"/>
</dbReference>
<organism evidence="2 3">
    <name type="scientific">Stichopus japonicus</name>
    <name type="common">Sea cucumber</name>
    <dbReference type="NCBI Taxonomy" id="307972"/>
    <lineage>
        <taxon>Eukaryota</taxon>
        <taxon>Metazoa</taxon>
        <taxon>Echinodermata</taxon>
        <taxon>Eleutherozoa</taxon>
        <taxon>Echinozoa</taxon>
        <taxon>Holothuroidea</taxon>
        <taxon>Aspidochirotacea</taxon>
        <taxon>Aspidochirotida</taxon>
        <taxon>Stichopodidae</taxon>
        <taxon>Apostichopus</taxon>
    </lineage>
</organism>
<dbReference type="InterPro" id="IPR043159">
    <property type="entry name" value="Lectin_gal-bd_sf"/>
</dbReference>
<dbReference type="EMBL" id="MRZV01000022">
    <property type="protein sequence ID" value="PIK61902.1"/>
    <property type="molecule type" value="Genomic_DNA"/>
</dbReference>
<dbReference type="Pfam" id="PF12248">
    <property type="entry name" value="Methyltransf_FA"/>
    <property type="match status" value="3"/>
</dbReference>
<evidence type="ECO:0000313" key="3">
    <source>
        <dbReference type="Proteomes" id="UP000230750"/>
    </source>
</evidence>
<dbReference type="PANTHER" id="PTHR36695">
    <property type="entry name" value="AGAP008648-PA"/>
    <property type="match status" value="1"/>
</dbReference>